<dbReference type="AlphaFoldDB" id="F8DAK4"/>
<organism evidence="2 3">
    <name type="scientific">Halopiger xanaduensis (strain DSM 18323 / JCM 14033 / SH-6)</name>
    <dbReference type="NCBI Taxonomy" id="797210"/>
    <lineage>
        <taxon>Archaea</taxon>
        <taxon>Methanobacteriati</taxon>
        <taxon>Methanobacteriota</taxon>
        <taxon>Stenosarchaea group</taxon>
        <taxon>Halobacteria</taxon>
        <taxon>Halobacteriales</taxon>
        <taxon>Natrialbaceae</taxon>
        <taxon>Halopiger</taxon>
    </lineage>
</organism>
<feature type="compositionally biased region" description="Low complexity" evidence="1">
    <location>
        <begin position="166"/>
        <end position="176"/>
    </location>
</feature>
<reference evidence="2 3" key="1">
    <citation type="journal article" date="2012" name="Stand. Genomic Sci.">
        <title>Complete genome sequence of Halopiger xanaduensis type strain (SH-6(T)).</title>
        <authorList>
            <person name="Anderson I."/>
            <person name="Tindall B.J."/>
            <person name="Rohde M."/>
            <person name="Lucas S."/>
            <person name="Han J."/>
            <person name="Lapidus A."/>
            <person name="Cheng J.F."/>
            <person name="Goodwin L."/>
            <person name="Pitluck S."/>
            <person name="Peters L."/>
            <person name="Pati A."/>
            <person name="Mikhailova N."/>
            <person name="Pagani I."/>
            <person name="Teshima H."/>
            <person name="Han C."/>
            <person name="Tapia R."/>
            <person name="Land M."/>
            <person name="Woyke T."/>
            <person name="Klenk H.P."/>
            <person name="Kyrpides N."/>
            <person name="Ivanova N."/>
        </authorList>
    </citation>
    <scope>NUCLEOTIDE SEQUENCE [LARGE SCALE GENOMIC DNA]</scope>
    <source>
        <strain evidence="3">DSM 18323 / JCM 14033 / SH-6</strain>
    </source>
</reference>
<sequence>MRALRNCDFCDAEAVGAFEVVPPELEPTEAEQRRVVLCGDCEVQLETLLEPLLARVGAASTDAGSGADAGSDSDANADSNSGTVVAAADETTQKRRRTTSPNATVSDGDSSATADGTPADAPTSDSEPKSEPGITFETDEADIADSSAGQSDPDAAIESGDESADTTESTETTARPSESEVDPDSSDASETGGATDASESRPPRAYGKVIRLLRNREFPVARADAAELAAGAYDLEPAAVDAIIDHAIENDEFVERDGELHRA</sequence>
<dbReference type="RefSeq" id="WP_013878708.1">
    <property type="nucleotide sequence ID" value="NC_015666.1"/>
</dbReference>
<name>F8DAK4_HALXS</name>
<dbReference type="Proteomes" id="UP000006794">
    <property type="component" value="Chromosome"/>
</dbReference>
<dbReference type="eggNOG" id="arCOG07780">
    <property type="taxonomic scope" value="Archaea"/>
</dbReference>
<keyword evidence="3" id="KW-1185">Reference proteome</keyword>
<evidence type="ECO:0000256" key="1">
    <source>
        <dbReference type="SAM" id="MobiDB-lite"/>
    </source>
</evidence>
<protein>
    <submittedName>
        <fullName evidence="2">Uncharacterized protein</fullName>
    </submittedName>
</protein>
<proteinExistence type="predicted"/>
<dbReference type="EMBL" id="CP002839">
    <property type="protein sequence ID" value="AEH35809.1"/>
    <property type="molecule type" value="Genomic_DNA"/>
</dbReference>
<dbReference type="GeneID" id="10796146"/>
<evidence type="ECO:0000313" key="2">
    <source>
        <dbReference type="EMBL" id="AEH35809.1"/>
    </source>
</evidence>
<dbReference type="HOGENOM" id="CLU_103620_0_0_2"/>
<feature type="compositionally biased region" description="Polar residues" evidence="1">
    <location>
        <begin position="99"/>
        <end position="108"/>
    </location>
</feature>
<dbReference type="KEGG" id="hxa:Halxa_1176"/>
<gene>
    <name evidence="2" type="ordered locus">Halxa_1176</name>
</gene>
<feature type="region of interest" description="Disordered" evidence="1">
    <location>
        <begin position="61"/>
        <end position="205"/>
    </location>
</feature>
<feature type="compositionally biased region" description="Low complexity" evidence="1">
    <location>
        <begin position="109"/>
        <end position="125"/>
    </location>
</feature>
<evidence type="ECO:0000313" key="3">
    <source>
        <dbReference type="Proteomes" id="UP000006794"/>
    </source>
</evidence>
<accession>F8DAK4</accession>
<dbReference type="OrthoDB" id="204261at2157"/>
<feature type="compositionally biased region" description="Low complexity" evidence="1">
    <location>
        <begin position="61"/>
        <end position="83"/>
    </location>
</feature>